<accession>A0A1I8IZT6</accession>
<evidence type="ECO:0000256" key="1">
    <source>
        <dbReference type="ARBA" id="ARBA00023157"/>
    </source>
</evidence>
<keyword evidence="4" id="KW-0812">Transmembrane</keyword>
<name>A0A1I8IZT6_9PLAT</name>
<reference evidence="9" key="1">
    <citation type="submission" date="2016-11" db="UniProtKB">
        <authorList>
            <consortium name="WormBaseParasite"/>
        </authorList>
    </citation>
    <scope>IDENTIFICATION</scope>
</reference>
<dbReference type="InterPro" id="IPR000742">
    <property type="entry name" value="EGF"/>
</dbReference>
<evidence type="ECO:0000259" key="6">
    <source>
        <dbReference type="PROSITE" id="PS50026"/>
    </source>
</evidence>
<feature type="domain" description="Ig-like" evidence="7">
    <location>
        <begin position="192"/>
        <end position="288"/>
    </location>
</feature>
<protein>
    <submittedName>
        <fullName evidence="9">Ig-like domain-containing protein</fullName>
    </submittedName>
</protein>
<feature type="transmembrane region" description="Helical" evidence="4">
    <location>
        <begin position="353"/>
        <end position="377"/>
    </location>
</feature>
<keyword evidence="4" id="KW-0472">Membrane</keyword>
<feature type="domain" description="EGF-like" evidence="6">
    <location>
        <begin position="293"/>
        <end position="336"/>
    </location>
</feature>
<dbReference type="PROSITE" id="PS50026">
    <property type="entry name" value="EGF_3"/>
    <property type="match status" value="1"/>
</dbReference>
<sequence>MQFCNGMHRLAAVLFIALVLLCFTSANASRRKWRSLHQTAFGEADGQMECGRQFHDIQSKWLQSKLVLRALNWQIIESASASHRFNLTIVVHSVLKIGGSKSGPRLRISNGSRITVGEFSGALSRRQRSRQRQQCTPSRLRSNDKGYIFFLKPTLDPTYFKHSFLPIKFRSRRLRKFDRVSCGRRNRCPKAPWIVKAIPQGVTPHKGSREVSMRFVCGARGEPAPIVRWLKNGANLVLDDRVRAQMKKRSHGIVSRLTIRPVKLTDAGNYTCVFTNLQGSVNTTFEIGDREMPAYVCDSANKTHCQNGGTCVINNFDGKPHCVCLIVSNETAENCVEFQTYVDRRVNRAIDRVLTATTIGVAATVIIGIVVLSWYLAR</sequence>
<evidence type="ECO:0000256" key="5">
    <source>
        <dbReference type="SAM" id="SignalP"/>
    </source>
</evidence>
<evidence type="ECO:0000259" key="7">
    <source>
        <dbReference type="PROSITE" id="PS50835"/>
    </source>
</evidence>
<dbReference type="InterPro" id="IPR007110">
    <property type="entry name" value="Ig-like_dom"/>
</dbReference>
<keyword evidence="1 3" id="KW-1015">Disulfide bond</keyword>
<dbReference type="InterPro" id="IPR003598">
    <property type="entry name" value="Ig_sub2"/>
</dbReference>
<organism evidence="8 9">
    <name type="scientific">Macrostomum lignano</name>
    <dbReference type="NCBI Taxonomy" id="282301"/>
    <lineage>
        <taxon>Eukaryota</taxon>
        <taxon>Metazoa</taxon>
        <taxon>Spiralia</taxon>
        <taxon>Lophotrochozoa</taxon>
        <taxon>Platyhelminthes</taxon>
        <taxon>Rhabditophora</taxon>
        <taxon>Macrostomorpha</taxon>
        <taxon>Macrostomida</taxon>
        <taxon>Macrostomidae</taxon>
        <taxon>Macrostomum</taxon>
    </lineage>
</organism>
<dbReference type="InterPro" id="IPR003599">
    <property type="entry name" value="Ig_sub"/>
</dbReference>
<evidence type="ECO:0000256" key="4">
    <source>
        <dbReference type="SAM" id="Phobius"/>
    </source>
</evidence>
<feature type="signal peptide" evidence="5">
    <location>
        <begin position="1"/>
        <end position="28"/>
    </location>
</feature>
<proteinExistence type="predicted"/>
<dbReference type="PROSITE" id="PS50835">
    <property type="entry name" value="IG_LIKE"/>
    <property type="match status" value="1"/>
</dbReference>
<evidence type="ECO:0000256" key="3">
    <source>
        <dbReference type="PROSITE-ProRule" id="PRU00076"/>
    </source>
</evidence>
<dbReference type="SMART" id="SM00408">
    <property type="entry name" value="IGc2"/>
    <property type="match status" value="1"/>
</dbReference>
<dbReference type="FunFam" id="2.60.40.10:FF:000032">
    <property type="entry name" value="palladin isoform X1"/>
    <property type="match status" value="1"/>
</dbReference>
<dbReference type="WBParaSite" id="maker-uti_cns_0045361-snap-gene-0.8-mRNA-1">
    <property type="protein sequence ID" value="maker-uti_cns_0045361-snap-gene-0.8-mRNA-1"/>
    <property type="gene ID" value="maker-uti_cns_0045361-snap-gene-0.8"/>
</dbReference>
<dbReference type="SUPFAM" id="SSF48726">
    <property type="entry name" value="Immunoglobulin"/>
    <property type="match status" value="1"/>
</dbReference>
<evidence type="ECO:0000256" key="2">
    <source>
        <dbReference type="ARBA" id="ARBA00023319"/>
    </source>
</evidence>
<dbReference type="InterPro" id="IPR013783">
    <property type="entry name" value="Ig-like_fold"/>
</dbReference>
<keyword evidence="4" id="KW-1133">Transmembrane helix</keyword>
<evidence type="ECO:0000313" key="9">
    <source>
        <dbReference type="WBParaSite" id="maker-uti_cns_0045361-snap-gene-0.8-mRNA-1"/>
    </source>
</evidence>
<dbReference type="Proteomes" id="UP000095280">
    <property type="component" value="Unplaced"/>
</dbReference>
<comment type="caution">
    <text evidence="3">Lacks conserved residue(s) required for the propagation of feature annotation.</text>
</comment>
<keyword evidence="2" id="KW-0393">Immunoglobulin domain</keyword>
<dbReference type="PANTHER" id="PTHR10075:SF14">
    <property type="entry name" value="CELL ADHESION MOLECULE DSCAM2-RELATED"/>
    <property type="match status" value="1"/>
</dbReference>
<dbReference type="InterPro" id="IPR036179">
    <property type="entry name" value="Ig-like_dom_sf"/>
</dbReference>
<keyword evidence="5" id="KW-0732">Signal</keyword>
<feature type="disulfide bond" evidence="3">
    <location>
        <begin position="305"/>
        <end position="322"/>
    </location>
</feature>
<dbReference type="AlphaFoldDB" id="A0A1I8IZT6"/>
<dbReference type="Pfam" id="PF07679">
    <property type="entry name" value="I-set"/>
    <property type="match status" value="1"/>
</dbReference>
<dbReference type="InterPro" id="IPR013098">
    <property type="entry name" value="Ig_I-set"/>
</dbReference>
<dbReference type="PANTHER" id="PTHR10075">
    <property type="entry name" value="BASIGIN RELATED"/>
    <property type="match status" value="1"/>
</dbReference>
<dbReference type="Gene3D" id="2.60.40.10">
    <property type="entry name" value="Immunoglobulins"/>
    <property type="match status" value="1"/>
</dbReference>
<dbReference type="SMART" id="SM00409">
    <property type="entry name" value="IG"/>
    <property type="match status" value="1"/>
</dbReference>
<evidence type="ECO:0000313" key="8">
    <source>
        <dbReference type="Proteomes" id="UP000095280"/>
    </source>
</evidence>
<feature type="chain" id="PRO_5009321394" evidence="5">
    <location>
        <begin position="29"/>
        <end position="378"/>
    </location>
</feature>
<keyword evidence="3" id="KW-0245">EGF-like domain</keyword>
<keyword evidence="8" id="KW-1185">Reference proteome</keyword>